<evidence type="ECO:0000256" key="9">
    <source>
        <dbReference type="ARBA" id="ARBA00023239"/>
    </source>
</evidence>
<evidence type="ECO:0000256" key="14">
    <source>
        <dbReference type="PIRSR" id="PIRSR001365-1"/>
    </source>
</evidence>
<keyword evidence="6 12" id="KW-0028">Amino-acid biosynthesis</keyword>
<comment type="similarity">
    <text evidence="3 12 13">Belongs to the DapA family.</text>
</comment>
<dbReference type="Proteomes" id="UP000004968">
    <property type="component" value="Unassembled WGS sequence"/>
</dbReference>
<evidence type="ECO:0000256" key="2">
    <source>
        <dbReference type="ARBA" id="ARBA00005120"/>
    </source>
</evidence>
<comment type="catalytic activity">
    <reaction evidence="11 12">
        <text>L-aspartate 4-semialdehyde + pyruvate = (2S,4S)-4-hydroxy-2,3,4,5-tetrahydrodipicolinate + H2O + H(+)</text>
        <dbReference type="Rhea" id="RHEA:34171"/>
        <dbReference type="ChEBI" id="CHEBI:15361"/>
        <dbReference type="ChEBI" id="CHEBI:15377"/>
        <dbReference type="ChEBI" id="CHEBI:15378"/>
        <dbReference type="ChEBI" id="CHEBI:67139"/>
        <dbReference type="ChEBI" id="CHEBI:537519"/>
        <dbReference type="EC" id="4.3.3.7"/>
    </reaction>
</comment>
<dbReference type="PIRSF" id="PIRSF001365">
    <property type="entry name" value="DHDPS"/>
    <property type="match status" value="1"/>
</dbReference>
<accession>D3AD93</accession>
<dbReference type="GO" id="GO:0005829">
    <property type="term" value="C:cytosol"/>
    <property type="evidence" value="ECO:0007669"/>
    <property type="project" value="TreeGrafter"/>
</dbReference>
<dbReference type="Pfam" id="PF00701">
    <property type="entry name" value="DHDPS"/>
    <property type="match status" value="1"/>
</dbReference>
<comment type="pathway">
    <text evidence="2 12">Amino-acid biosynthesis; L-lysine biosynthesis via DAP pathway; (S)-tetrahydrodipicolinate from L-aspartate: step 3/4.</text>
</comment>
<dbReference type="PROSITE" id="PS00665">
    <property type="entry name" value="DHDPS_1"/>
    <property type="match status" value="1"/>
</dbReference>
<dbReference type="PANTHER" id="PTHR12128">
    <property type="entry name" value="DIHYDRODIPICOLINATE SYNTHASE"/>
    <property type="match status" value="1"/>
</dbReference>
<dbReference type="InterPro" id="IPR020625">
    <property type="entry name" value="Schiff_base-form_aldolases_AS"/>
</dbReference>
<evidence type="ECO:0000256" key="12">
    <source>
        <dbReference type="HAMAP-Rule" id="MF_00418"/>
    </source>
</evidence>
<dbReference type="CDD" id="cd00950">
    <property type="entry name" value="DHDPS"/>
    <property type="match status" value="1"/>
</dbReference>
<dbReference type="InterPro" id="IPR020624">
    <property type="entry name" value="Schiff_base-form_aldolases_CS"/>
</dbReference>
<evidence type="ECO:0000256" key="4">
    <source>
        <dbReference type="ARBA" id="ARBA00012086"/>
    </source>
</evidence>
<evidence type="ECO:0000256" key="11">
    <source>
        <dbReference type="ARBA" id="ARBA00047836"/>
    </source>
</evidence>
<dbReference type="InterPro" id="IPR005263">
    <property type="entry name" value="DapA"/>
</dbReference>
<feature type="site" description="Part of a proton relay during catalysis" evidence="12">
    <location>
        <position position="72"/>
    </location>
</feature>
<reference evidence="16 17" key="1">
    <citation type="submission" date="2010-01" db="EMBL/GenBank/DDBJ databases">
        <authorList>
            <person name="Weinstock G."/>
            <person name="Sodergren E."/>
            <person name="Clifton S."/>
            <person name="Fulton L."/>
            <person name="Fulton B."/>
            <person name="Courtney L."/>
            <person name="Fronick C."/>
            <person name="Harrison M."/>
            <person name="Strong C."/>
            <person name="Farmer C."/>
            <person name="Delahaunty K."/>
            <person name="Markovic C."/>
            <person name="Hall O."/>
            <person name="Minx P."/>
            <person name="Tomlinson C."/>
            <person name="Mitreva M."/>
            <person name="Nelson J."/>
            <person name="Hou S."/>
            <person name="Wollam A."/>
            <person name="Pepin K.H."/>
            <person name="Johnson M."/>
            <person name="Bhonagiri V."/>
            <person name="Nash W.E."/>
            <person name="Warren W."/>
            <person name="Chinwalla A."/>
            <person name="Mardis E.R."/>
            <person name="Wilson R.K."/>
        </authorList>
    </citation>
    <scope>NUCLEOTIDE SEQUENCE [LARGE SCALE GENOMIC DNA]</scope>
    <source>
        <strain evidence="16 17">DSM 13479</strain>
    </source>
</reference>
<evidence type="ECO:0000313" key="16">
    <source>
        <dbReference type="EMBL" id="EFD00214.1"/>
    </source>
</evidence>
<dbReference type="NCBIfam" id="TIGR00674">
    <property type="entry name" value="dapA"/>
    <property type="match status" value="1"/>
</dbReference>
<gene>
    <name evidence="12 16" type="primary">dapA</name>
    <name evidence="16" type="ORF">CLOSTHATH_01571</name>
</gene>
<dbReference type="HOGENOM" id="CLU_049343_7_1_9"/>
<comment type="subunit">
    <text evidence="12">Homotetramer; dimer of dimers.</text>
</comment>
<comment type="subcellular location">
    <subcellularLocation>
        <location evidence="12">Cytoplasm</location>
    </subcellularLocation>
</comment>
<evidence type="ECO:0000313" key="17">
    <source>
        <dbReference type="Proteomes" id="UP000004968"/>
    </source>
</evidence>
<proteinExistence type="inferred from homology"/>
<evidence type="ECO:0000256" key="8">
    <source>
        <dbReference type="ARBA" id="ARBA00023154"/>
    </source>
</evidence>
<organism evidence="16 17">
    <name type="scientific">Hungatella hathewayi DSM 13479</name>
    <dbReference type="NCBI Taxonomy" id="566550"/>
    <lineage>
        <taxon>Bacteria</taxon>
        <taxon>Bacillati</taxon>
        <taxon>Bacillota</taxon>
        <taxon>Clostridia</taxon>
        <taxon>Lachnospirales</taxon>
        <taxon>Lachnospiraceae</taxon>
        <taxon>Hungatella</taxon>
    </lineage>
</organism>
<dbReference type="GO" id="GO:0009089">
    <property type="term" value="P:lysine biosynthetic process via diaminopimelate"/>
    <property type="evidence" value="ECO:0007669"/>
    <property type="project" value="UniProtKB-UniRule"/>
</dbReference>
<dbReference type="InterPro" id="IPR002220">
    <property type="entry name" value="DapA-like"/>
</dbReference>
<dbReference type="SUPFAM" id="SSF51569">
    <property type="entry name" value="Aldolase"/>
    <property type="match status" value="1"/>
</dbReference>
<keyword evidence="7 12" id="KW-0220">Diaminopimelate biosynthesis</keyword>
<protein>
    <recommendedName>
        <fullName evidence="4 12">4-hydroxy-tetrahydrodipicolinate synthase</fullName>
        <shortName evidence="12">HTPA synthase</shortName>
        <ecNumber evidence="4 12">4.3.3.7</ecNumber>
    </recommendedName>
</protein>
<keyword evidence="10 12" id="KW-0704">Schiff base</keyword>
<dbReference type="PROSITE" id="PS00666">
    <property type="entry name" value="DHDPS_2"/>
    <property type="match status" value="1"/>
</dbReference>
<evidence type="ECO:0000256" key="6">
    <source>
        <dbReference type="ARBA" id="ARBA00022605"/>
    </source>
</evidence>
<dbReference type="UniPathway" id="UPA00034">
    <property type="reaction ID" value="UER00017"/>
</dbReference>
<dbReference type="PRINTS" id="PR00146">
    <property type="entry name" value="DHPICSNTHASE"/>
</dbReference>
<evidence type="ECO:0000256" key="7">
    <source>
        <dbReference type="ARBA" id="ARBA00022915"/>
    </source>
</evidence>
<comment type="caution">
    <text evidence="12">Was originally thought to be a dihydrodipicolinate synthase (DHDPS), catalyzing the condensation of (S)-aspartate-beta-semialdehyde [(S)-ASA] and pyruvate to dihydrodipicolinate (DHDP). However, it was shown in E.coli that the product of the enzymatic reaction is not dihydrodipicolinate but in fact (4S)-4-hydroxy-2,3,4,5-tetrahydro-(2S)-dipicolinic acid (HTPA), and that the consecutive dehydration reaction leading to DHDP is not spontaneous but catalyzed by DapB.</text>
</comment>
<dbReference type="GO" id="GO:0008840">
    <property type="term" value="F:4-hydroxy-tetrahydrodipicolinate synthase activity"/>
    <property type="evidence" value="ECO:0007669"/>
    <property type="project" value="UniProtKB-UniRule"/>
</dbReference>
<dbReference type="Gene3D" id="3.20.20.70">
    <property type="entry name" value="Aldolase class I"/>
    <property type="match status" value="1"/>
</dbReference>
<evidence type="ECO:0000256" key="5">
    <source>
        <dbReference type="ARBA" id="ARBA00022490"/>
    </source>
</evidence>
<dbReference type="GO" id="GO:0019877">
    <property type="term" value="P:diaminopimelate biosynthetic process"/>
    <property type="evidence" value="ECO:0007669"/>
    <property type="project" value="UniProtKB-UniRule"/>
</dbReference>
<feature type="active site" description="Schiff-base intermediate with substrate" evidence="12 14">
    <location>
        <position position="190"/>
    </location>
</feature>
<comment type="caution">
    <text evidence="16">The sequence shown here is derived from an EMBL/GenBank/DDBJ whole genome shotgun (WGS) entry which is preliminary data.</text>
</comment>
<dbReference type="AlphaFoldDB" id="D3AD93"/>
<evidence type="ECO:0000256" key="13">
    <source>
        <dbReference type="PIRNR" id="PIRNR001365"/>
    </source>
</evidence>
<evidence type="ECO:0000256" key="10">
    <source>
        <dbReference type="ARBA" id="ARBA00023270"/>
    </source>
</evidence>
<evidence type="ECO:0000256" key="3">
    <source>
        <dbReference type="ARBA" id="ARBA00007592"/>
    </source>
</evidence>
<feature type="active site" description="Schiff-base intermediate with substrate" evidence="14">
    <location>
        <position position="161"/>
    </location>
</feature>
<feature type="active site" description="Proton donor/acceptor" evidence="12">
    <location>
        <position position="161"/>
    </location>
</feature>
<comment type="function">
    <text evidence="1 12">Catalyzes the condensation of (S)-aspartate-beta-semialdehyde [(S)-ASA] and pyruvate to 4-hydroxy-tetrahydrodipicolinate (HTPA).</text>
</comment>
<dbReference type="HAMAP" id="MF_00418">
    <property type="entry name" value="DapA"/>
    <property type="match status" value="1"/>
</dbReference>
<dbReference type="SMART" id="SM01130">
    <property type="entry name" value="DHDPS"/>
    <property type="match status" value="1"/>
</dbReference>
<keyword evidence="5 12" id="KW-0963">Cytoplasm</keyword>
<dbReference type="EMBL" id="ACIO01000114">
    <property type="protein sequence ID" value="EFD00214.1"/>
    <property type="molecule type" value="Genomic_DNA"/>
</dbReference>
<dbReference type="InterPro" id="IPR013785">
    <property type="entry name" value="Aldolase_TIM"/>
</dbReference>
<keyword evidence="9 12" id="KW-0456">Lyase</keyword>
<keyword evidence="8 12" id="KW-0457">Lysine biosynthesis</keyword>
<feature type="site" description="Part of a proton relay during catalysis" evidence="12">
    <location>
        <position position="135"/>
    </location>
</feature>
<feature type="binding site" evidence="12 15">
    <location>
        <position position="73"/>
    </location>
    <ligand>
        <name>pyruvate</name>
        <dbReference type="ChEBI" id="CHEBI:15361"/>
    </ligand>
</feature>
<evidence type="ECO:0000256" key="15">
    <source>
        <dbReference type="PIRSR" id="PIRSR001365-2"/>
    </source>
</evidence>
<dbReference type="PANTHER" id="PTHR12128:SF66">
    <property type="entry name" value="4-HYDROXY-2-OXOGLUTARATE ALDOLASE, MITOCHONDRIAL"/>
    <property type="match status" value="1"/>
</dbReference>
<sequence>MARGGRMILCSRNVVNRNRLNQEDKTMALFEGAGVALITPFKDNGEVNYEKLEELLEEQIAGGTDSIVICGTTGEASTMTHEEHLNVIKYTCEVVNKRIPVVAGTGSNCTETAVYLSKEAEKYGADGLLLVSPYYNKATQNGLIAHFTAVADAVKIPIILYNIPGRTGVTIAPQTIVTLCKNVPNIVGVKEASGNISNIATMLAMADGCVDVYSGNDDQIVPLLSLGGKGVISVLSNVAPAQTHEICASYFRGDVKESARLQLEAIPLINALFCEVNPIPVKAAMNLMGKKVGPLRLPLTEMEPANQERLKKAMEEYGIL</sequence>
<feature type="binding site" evidence="12 15">
    <location>
        <position position="232"/>
    </location>
    <ligand>
        <name>pyruvate</name>
        <dbReference type="ChEBI" id="CHEBI:15361"/>
    </ligand>
</feature>
<dbReference type="EC" id="4.3.3.7" evidence="4 12"/>
<evidence type="ECO:0000256" key="1">
    <source>
        <dbReference type="ARBA" id="ARBA00003294"/>
    </source>
</evidence>
<name>D3AD93_9FIRM</name>